<organism evidence="1 2">
    <name type="scientific">Primorskyibacter flagellatus</name>
    <dbReference type="NCBI Taxonomy" id="1387277"/>
    <lineage>
        <taxon>Bacteria</taxon>
        <taxon>Pseudomonadati</taxon>
        <taxon>Pseudomonadota</taxon>
        <taxon>Alphaproteobacteria</taxon>
        <taxon>Rhodobacterales</taxon>
        <taxon>Roseobacteraceae</taxon>
        <taxon>Primorskyibacter</taxon>
    </lineage>
</organism>
<reference evidence="1 2" key="1">
    <citation type="submission" date="2017-04" db="EMBL/GenBank/DDBJ databases">
        <authorList>
            <person name="Afonso C.L."/>
            <person name="Miller P.J."/>
            <person name="Scott M.A."/>
            <person name="Spackman E."/>
            <person name="Goraichik I."/>
            <person name="Dimitrov K.M."/>
            <person name="Suarez D.L."/>
            <person name="Swayne D.E."/>
        </authorList>
    </citation>
    <scope>NUCLEOTIDE SEQUENCE [LARGE SCALE GENOMIC DNA]</scope>
    <source>
        <strain evidence="1 2">CGMCC 1.12644</strain>
    </source>
</reference>
<protein>
    <submittedName>
        <fullName evidence="1">Uncharacterized protein</fullName>
    </submittedName>
</protein>
<dbReference type="EMBL" id="FWYD01000040">
    <property type="protein sequence ID" value="SMD12322.1"/>
    <property type="molecule type" value="Genomic_DNA"/>
</dbReference>
<evidence type="ECO:0000313" key="2">
    <source>
        <dbReference type="Proteomes" id="UP000192330"/>
    </source>
</evidence>
<gene>
    <name evidence="1" type="ORF">SAMN06295998_1407</name>
</gene>
<dbReference type="STRING" id="1387277.SAMN06295998_1407"/>
<name>A0A1W2ERY6_9RHOB</name>
<dbReference type="Proteomes" id="UP000192330">
    <property type="component" value="Unassembled WGS sequence"/>
</dbReference>
<proteinExistence type="predicted"/>
<dbReference type="RefSeq" id="WP_179141568.1">
    <property type="nucleotide sequence ID" value="NZ_FWYD01000040.1"/>
</dbReference>
<evidence type="ECO:0000313" key="1">
    <source>
        <dbReference type="EMBL" id="SMD12322.1"/>
    </source>
</evidence>
<dbReference type="AlphaFoldDB" id="A0A1W2ERY6"/>
<keyword evidence="2" id="KW-1185">Reference proteome</keyword>
<sequence>MSYCWPMPPICSTTFEGQFYDQIFPPSFFGELSDLMGIAQNAPNLSALRQGHYQAFSEFVTGQIEQRNFQSLKAENTRLDRVAKDADKLLQSLTALYDFGQTQGKLKRAVESNPTSFTSSNGHRLASLLDDTRPDNPFFIIKQFVSDISISAQRAKITTPKQSAGLPKSKEGDFDLAAIEALVCDRDLALSGDDAADLPRWKEQSEAHKLGGDHALLQFVKCFKTVWVALSPHPFTQGHYYEKIGHEPSRTLAALKLCFASFAPEINPQAIVTAIRKVQAG</sequence>
<accession>A0A1W2ERY6</accession>